<reference evidence="1" key="1">
    <citation type="submission" date="2021-01" db="EMBL/GenBank/DDBJ databases">
        <authorList>
            <consortium name="Aspergillus luchuensis mut. kawachii IFO 4304 genome sequencing consortium"/>
            <person name="Kazuki M."/>
            <person name="Futagami T."/>
        </authorList>
    </citation>
    <scope>NUCLEOTIDE SEQUENCE</scope>
    <source>
        <strain evidence="1">IFO 4308</strain>
    </source>
</reference>
<dbReference type="Proteomes" id="UP000661280">
    <property type="component" value="Chromosome 7"/>
</dbReference>
<dbReference type="EMBL" id="AP024431">
    <property type="protein sequence ID" value="BCS03617.1"/>
    <property type="molecule type" value="Genomic_DNA"/>
</dbReference>
<dbReference type="GeneID" id="64964938"/>
<gene>
    <name evidence="1" type="ORF">AKAW2_70495A</name>
</gene>
<dbReference type="OrthoDB" id="5835829at2759"/>
<organism evidence="1 2">
    <name type="scientific">Aspergillus kawachii</name>
    <name type="common">White koji mold</name>
    <name type="synonym">Aspergillus awamori var. kawachi</name>
    <dbReference type="NCBI Taxonomy" id="1069201"/>
    <lineage>
        <taxon>Eukaryota</taxon>
        <taxon>Fungi</taxon>
        <taxon>Dikarya</taxon>
        <taxon>Ascomycota</taxon>
        <taxon>Pezizomycotina</taxon>
        <taxon>Eurotiomycetes</taxon>
        <taxon>Eurotiomycetidae</taxon>
        <taxon>Eurotiales</taxon>
        <taxon>Aspergillaceae</taxon>
        <taxon>Aspergillus</taxon>
        <taxon>Aspergillus subgen. Circumdati</taxon>
    </lineage>
</organism>
<reference evidence="1" key="2">
    <citation type="submission" date="2021-02" db="EMBL/GenBank/DDBJ databases">
        <title>Aspergillus luchuensis mut. kawachii IFO 4304 genome sequence.</title>
        <authorList>
            <person name="Mori K."/>
            <person name="Kadooka C."/>
            <person name="Goto M."/>
            <person name="Futagami T."/>
        </authorList>
    </citation>
    <scope>NUCLEOTIDE SEQUENCE</scope>
    <source>
        <strain evidence="1">IFO 4308</strain>
    </source>
</reference>
<accession>A0A7R7WII2</accession>
<keyword evidence="2" id="KW-1185">Reference proteome</keyword>
<name>A0A7R7WII2_ASPKA</name>
<evidence type="ECO:0000313" key="1">
    <source>
        <dbReference type="EMBL" id="BCS03617.1"/>
    </source>
</evidence>
<dbReference type="RefSeq" id="XP_041547379.1">
    <property type="nucleotide sequence ID" value="XM_041683083.1"/>
</dbReference>
<dbReference type="AlphaFoldDB" id="A0A7R7WII2"/>
<sequence length="113" mass="12791">MEEGVVDGLIRSMGESGRNDAPKHFTIQEQTISFGKLFDEEHADWILPSFAPQRSILDHLHIHTISPTEVGLTPTKASVKANRYAILLRPHRQCGKFGRQWNIRGAPHVPFHD</sequence>
<protein>
    <submittedName>
        <fullName evidence="1">Uncharacterized protein</fullName>
    </submittedName>
</protein>
<dbReference type="KEGG" id="aluc:AKAW2_70495A"/>
<proteinExistence type="predicted"/>
<evidence type="ECO:0000313" key="2">
    <source>
        <dbReference type="Proteomes" id="UP000661280"/>
    </source>
</evidence>